<name>A0A2W5Q3N1_9SPHN</name>
<dbReference type="InterPro" id="IPR018684">
    <property type="entry name" value="DUF2171"/>
</dbReference>
<dbReference type="Pfam" id="PF09939">
    <property type="entry name" value="DUF2171"/>
    <property type="match status" value="1"/>
</dbReference>
<dbReference type="Proteomes" id="UP000249082">
    <property type="component" value="Unassembled WGS sequence"/>
</dbReference>
<evidence type="ECO:0000313" key="2">
    <source>
        <dbReference type="Proteomes" id="UP000249082"/>
    </source>
</evidence>
<gene>
    <name evidence="1" type="ORF">DI555_20430</name>
</gene>
<sequence length="86" mass="8836">MPPSPSPFDPVETSWPTESGVVKKGMTVIGAEGEVLGTVDHVDGQEVVLEGEGSPFVTVSEIDGVDGDRVLLSPRGDATFGLGAEP</sequence>
<evidence type="ECO:0000313" key="1">
    <source>
        <dbReference type="EMBL" id="PZQ51917.1"/>
    </source>
</evidence>
<dbReference type="AlphaFoldDB" id="A0A2W5Q3N1"/>
<organism evidence="1 2">
    <name type="scientific">Novosphingobium pentaromativorans</name>
    <dbReference type="NCBI Taxonomy" id="205844"/>
    <lineage>
        <taxon>Bacteria</taxon>
        <taxon>Pseudomonadati</taxon>
        <taxon>Pseudomonadota</taxon>
        <taxon>Alphaproteobacteria</taxon>
        <taxon>Sphingomonadales</taxon>
        <taxon>Sphingomonadaceae</taxon>
        <taxon>Novosphingobium</taxon>
    </lineage>
</organism>
<reference evidence="1 2" key="1">
    <citation type="submission" date="2017-08" db="EMBL/GenBank/DDBJ databases">
        <title>Infants hospitalized years apart are colonized by the same room-sourced microbial strains.</title>
        <authorList>
            <person name="Brooks B."/>
            <person name="Olm M.R."/>
            <person name="Firek B.A."/>
            <person name="Baker R."/>
            <person name="Thomas B.C."/>
            <person name="Morowitz M.J."/>
            <person name="Banfield J.F."/>
        </authorList>
    </citation>
    <scope>NUCLEOTIDE SEQUENCE [LARGE SCALE GENOMIC DNA]</scope>
    <source>
        <strain evidence="1">S2_005_002_R2_33</strain>
    </source>
</reference>
<comment type="caution">
    <text evidence="1">The sequence shown here is derived from an EMBL/GenBank/DDBJ whole genome shotgun (WGS) entry which is preliminary data.</text>
</comment>
<proteinExistence type="predicted"/>
<accession>A0A2W5Q3N1</accession>
<dbReference type="EMBL" id="QFPX01000023">
    <property type="protein sequence ID" value="PZQ51917.1"/>
    <property type="molecule type" value="Genomic_DNA"/>
</dbReference>
<protein>
    <submittedName>
        <fullName evidence="1">DUF2171 domain-containing protein</fullName>
    </submittedName>
</protein>